<feature type="transmembrane region" description="Helical" evidence="1">
    <location>
        <begin position="88"/>
        <end position="109"/>
    </location>
</feature>
<sequence length="119" mass="12952">MNKRVYPEPLDRKLALLSHRVAMTKPVKQVACVLGFGFVGVIFGFAAALNALEWIGYDTAVRIGPLMVEVAPLIPTTERQAVQLASGIWLMLPLFLGSMSIFGCIGGYVGNKITRSKDK</sequence>
<gene>
    <name evidence="2" type="ORF">METZ01_LOCUS232925</name>
</gene>
<name>A0A382H0U3_9ZZZZ</name>
<keyword evidence="1" id="KW-0812">Transmembrane</keyword>
<proteinExistence type="predicted"/>
<evidence type="ECO:0000256" key="1">
    <source>
        <dbReference type="SAM" id="Phobius"/>
    </source>
</evidence>
<dbReference type="AlphaFoldDB" id="A0A382H0U3"/>
<keyword evidence="1" id="KW-1133">Transmembrane helix</keyword>
<protein>
    <submittedName>
        <fullName evidence="2">Uncharacterized protein</fullName>
    </submittedName>
</protein>
<keyword evidence="1" id="KW-0472">Membrane</keyword>
<reference evidence="2" key="1">
    <citation type="submission" date="2018-05" db="EMBL/GenBank/DDBJ databases">
        <authorList>
            <person name="Lanie J.A."/>
            <person name="Ng W.-L."/>
            <person name="Kazmierczak K.M."/>
            <person name="Andrzejewski T.M."/>
            <person name="Davidsen T.M."/>
            <person name="Wayne K.J."/>
            <person name="Tettelin H."/>
            <person name="Glass J.I."/>
            <person name="Rusch D."/>
            <person name="Podicherti R."/>
            <person name="Tsui H.-C.T."/>
            <person name="Winkler M.E."/>
        </authorList>
    </citation>
    <scope>NUCLEOTIDE SEQUENCE</scope>
</reference>
<accession>A0A382H0U3</accession>
<feature type="transmembrane region" description="Helical" evidence="1">
    <location>
        <begin position="30"/>
        <end position="52"/>
    </location>
</feature>
<organism evidence="2">
    <name type="scientific">marine metagenome</name>
    <dbReference type="NCBI Taxonomy" id="408172"/>
    <lineage>
        <taxon>unclassified sequences</taxon>
        <taxon>metagenomes</taxon>
        <taxon>ecological metagenomes</taxon>
    </lineage>
</organism>
<evidence type="ECO:0000313" key="2">
    <source>
        <dbReference type="EMBL" id="SVB80071.1"/>
    </source>
</evidence>
<dbReference type="EMBL" id="UINC01058142">
    <property type="protein sequence ID" value="SVB80071.1"/>
    <property type="molecule type" value="Genomic_DNA"/>
</dbReference>